<sequence>MSSIYPWIYVDYANNIWKFFENNNKELVYKIMYGEGKWTKESLIDRDVLGFAVYVDEDETIHIVYSNIKGELKYCTMKDKQWVGKILYKIQIDDFKIQNLKVEISGDNMHIFYLLVGNDDSDGSDHGVLMHCMWNGKETRSTTLQDIMLVPNLREHYLINVNENNNIDMFFITDEGDEVSLNYYRFENLKWSPVNRLYGIQGDDIGFEVLRDQEEIHILNKSREESINFLDHVYIDITGNIQEFRVHESNNKLEEPLLFIENNKLYSCWLEQGKIFYSVFNDEKWSSAFYFDRGDELAVNRYNCFIRIDDKSSIKSMGVYGTNELDLCLFIPSWFVVDNKDSLKYDEVDKVNTDTPYEEKTVKNLKLELSRITSEKMSLERKIDSLKMQLQKKQRFMEDYEEKIVRVLEQKHKVEENYNIFLELQQKTQKDLEDINQRLLEEREIKTSIESELEEFKEENIVIKQQIRIISEEKEKLHKELELEKNQSIMERLLGKRPSEI</sequence>
<reference evidence="2 3" key="1">
    <citation type="submission" date="2020-02" db="EMBL/GenBank/DDBJ databases">
        <title>Genome assembly of a novel Clostridium senegalense strain.</title>
        <authorList>
            <person name="Gupta T.B."/>
            <person name="Jauregui R."/>
            <person name="Maclean P."/>
            <person name="Nawarathana A."/>
            <person name="Brightwell G."/>
        </authorList>
    </citation>
    <scope>NUCLEOTIDE SEQUENCE [LARGE SCALE GENOMIC DNA]</scope>
    <source>
        <strain evidence="2 3">AGRFS4</strain>
    </source>
</reference>
<keyword evidence="3" id="KW-1185">Reference proteome</keyword>
<name>A0A6M0H4U4_9CLOT</name>
<evidence type="ECO:0000313" key="3">
    <source>
        <dbReference type="Proteomes" id="UP000481872"/>
    </source>
</evidence>
<keyword evidence="1" id="KW-0175">Coiled coil</keyword>
<dbReference type="Gene3D" id="2.120.10.70">
    <property type="entry name" value="Fucose-specific lectin"/>
    <property type="match status" value="1"/>
</dbReference>
<dbReference type="RefSeq" id="WP_199870001.1">
    <property type="nucleotide sequence ID" value="NZ_JAAGPU010000015.1"/>
</dbReference>
<comment type="caution">
    <text evidence="2">The sequence shown here is derived from an EMBL/GenBank/DDBJ whole genome shotgun (WGS) entry which is preliminary data.</text>
</comment>
<dbReference type="EMBL" id="JAAGPU010000015">
    <property type="protein sequence ID" value="NEU05093.1"/>
    <property type="molecule type" value="Genomic_DNA"/>
</dbReference>
<dbReference type="AlphaFoldDB" id="A0A6M0H4U4"/>
<feature type="coiled-coil region" evidence="1">
    <location>
        <begin position="362"/>
        <end position="487"/>
    </location>
</feature>
<dbReference type="Proteomes" id="UP000481872">
    <property type="component" value="Unassembled WGS sequence"/>
</dbReference>
<proteinExistence type="predicted"/>
<protein>
    <submittedName>
        <fullName evidence="2">Uncharacterized protein</fullName>
    </submittedName>
</protein>
<evidence type="ECO:0000256" key="1">
    <source>
        <dbReference type="SAM" id="Coils"/>
    </source>
</evidence>
<dbReference type="SUPFAM" id="SSF89372">
    <property type="entry name" value="Fucose-specific lectin"/>
    <property type="match status" value="1"/>
</dbReference>
<gene>
    <name evidence="2" type="ORF">G3M99_09545</name>
</gene>
<organism evidence="2 3">
    <name type="scientific">Clostridium senegalense</name>
    <dbReference type="NCBI Taxonomy" id="1465809"/>
    <lineage>
        <taxon>Bacteria</taxon>
        <taxon>Bacillati</taxon>
        <taxon>Bacillota</taxon>
        <taxon>Clostridia</taxon>
        <taxon>Eubacteriales</taxon>
        <taxon>Clostridiaceae</taxon>
        <taxon>Clostridium</taxon>
    </lineage>
</organism>
<evidence type="ECO:0000313" key="2">
    <source>
        <dbReference type="EMBL" id="NEU05093.1"/>
    </source>
</evidence>
<accession>A0A6M0H4U4</accession>